<proteinExistence type="predicted"/>
<evidence type="ECO:0000256" key="1">
    <source>
        <dbReference type="PROSITE-ProRule" id="PRU00221"/>
    </source>
</evidence>
<dbReference type="SMART" id="SM00320">
    <property type="entry name" value="WD40"/>
    <property type="match status" value="4"/>
</dbReference>
<dbReference type="SUPFAM" id="SSF50978">
    <property type="entry name" value="WD40 repeat-like"/>
    <property type="match status" value="1"/>
</dbReference>
<dbReference type="PROSITE" id="PS50082">
    <property type="entry name" value="WD_REPEATS_2"/>
    <property type="match status" value="1"/>
</dbReference>
<dbReference type="AlphaFoldDB" id="A0AAV8YVU0"/>
<dbReference type="PANTHER" id="PTHR47822:SF2">
    <property type="entry name" value="F-BOX AND WD-40 DOMAIN PROTEIN 7"/>
    <property type="match status" value="1"/>
</dbReference>
<protein>
    <submittedName>
        <fullName evidence="3">Uncharacterized protein</fullName>
    </submittedName>
</protein>
<evidence type="ECO:0000256" key="2">
    <source>
        <dbReference type="SAM" id="MobiDB-lite"/>
    </source>
</evidence>
<dbReference type="Proteomes" id="UP001162162">
    <property type="component" value="Unassembled WGS sequence"/>
</dbReference>
<comment type="caution">
    <text evidence="3">The sequence shown here is derived from an EMBL/GenBank/DDBJ whole genome shotgun (WGS) entry which is preliminary data.</text>
</comment>
<accession>A0AAV8YVU0</accession>
<dbReference type="EMBL" id="JAPWTK010000039">
    <property type="protein sequence ID" value="KAJ8955256.1"/>
    <property type="molecule type" value="Genomic_DNA"/>
</dbReference>
<keyword evidence="1" id="KW-0853">WD repeat</keyword>
<dbReference type="Gene3D" id="2.130.10.10">
    <property type="entry name" value="YVTN repeat-like/Quinoprotein amine dehydrogenase"/>
    <property type="match status" value="2"/>
</dbReference>
<gene>
    <name evidence="3" type="ORF">NQ318_000283</name>
</gene>
<dbReference type="InterPro" id="IPR001680">
    <property type="entry name" value="WD40_rpt"/>
</dbReference>
<feature type="region of interest" description="Disordered" evidence="2">
    <location>
        <begin position="1"/>
        <end position="39"/>
    </location>
</feature>
<dbReference type="Pfam" id="PF00400">
    <property type="entry name" value="WD40"/>
    <property type="match status" value="1"/>
</dbReference>
<evidence type="ECO:0000313" key="4">
    <source>
        <dbReference type="Proteomes" id="UP001162162"/>
    </source>
</evidence>
<organism evidence="3 4">
    <name type="scientific">Aromia moschata</name>
    <dbReference type="NCBI Taxonomy" id="1265417"/>
    <lineage>
        <taxon>Eukaryota</taxon>
        <taxon>Metazoa</taxon>
        <taxon>Ecdysozoa</taxon>
        <taxon>Arthropoda</taxon>
        <taxon>Hexapoda</taxon>
        <taxon>Insecta</taxon>
        <taxon>Pterygota</taxon>
        <taxon>Neoptera</taxon>
        <taxon>Endopterygota</taxon>
        <taxon>Coleoptera</taxon>
        <taxon>Polyphaga</taxon>
        <taxon>Cucujiformia</taxon>
        <taxon>Chrysomeloidea</taxon>
        <taxon>Cerambycidae</taxon>
        <taxon>Cerambycinae</taxon>
        <taxon>Callichromatini</taxon>
        <taxon>Aromia</taxon>
    </lineage>
</organism>
<name>A0AAV8YVU0_9CUCU</name>
<reference evidence="3" key="1">
    <citation type="journal article" date="2023" name="Insect Mol. Biol.">
        <title>Genome sequencing provides insights into the evolution of gene families encoding plant cell wall-degrading enzymes in longhorned beetles.</title>
        <authorList>
            <person name="Shin N.R."/>
            <person name="Okamura Y."/>
            <person name="Kirsch R."/>
            <person name="Pauchet Y."/>
        </authorList>
    </citation>
    <scope>NUCLEOTIDE SEQUENCE</scope>
    <source>
        <strain evidence="3">AMC_N1</strain>
    </source>
</reference>
<evidence type="ECO:0000313" key="3">
    <source>
        <dbReference type="EMBL" id="KAJ8955256.1"/>
    </source>
</evidence>
<dbReference type="InterPro" id="IPR015943">
    <property type="entry name" value="WD40/YVTN_repeat-like_dom_sf"/>
</dbReference>
<feature type="repeat" description="WD" evidence="1">
    <location>
        <begin position="245"/>
        <end position="287"/>
    </location>
</feature>
<dbReference type="InterPro" id="IPR036322">
    <property type="entry name" value="WD40_repeat_dom_sf"/>
</dbReference>
<dbReference type="PANTHER" id="PTHR47822">
    <property type="entry name" value="CARBOHYDRATE BINDING DOMAIN CONTAINING PROTEIN"/>
    <property type="match status" value="1"/>
</dbReference>
<feature type="compositionally biased region" description="Basic and acidic residues" evidence="2">
    <location>
        <begin position="1"/>
        <end position="16"/>
    </location>
</feature>
<keyword evidence="4" id="KW-1185">Reference proteome</keyword>
<sequence length="321" mass="36275">MNQDVPNHRLEDHTPIERLTTAGPERLTTAGPTTLTPELTHTTNVYSNKEKISPVNIPSATTLTTVINPEDDKPAAALFSSKKPFKDTTVTDGKINIITQVTSEKEALCCKYSEDFEYIAAGYTNGEIKIYQSSSGEHVLTLSDDDVVNHIAPVTNIKHRPSSKAYPISNTFTATYANGYVKCWSYVFKQCLYTIKENRQTYGITYHPKFPKLITYGDDQKIYFYDEESKVQERIMMPSEMPNTHDGHMSRIFAACFHPRNHYEFISGGWDSVVQFWDLRQPFAVRHLSGIHMCGEGLDINMKGTEVLTCAYQKNGPTSDF</sequence>